<dbReference type="PANTHER" id="PTHR23282:SF101">
    <property type="entry name" value="MAM DOMAIN-CONTAINING PROTEIN"/>
    <property type="match status" value="1"/>
</dbReference>
<dbReference type="Proteomes" id="UP000596742">
    <property type="component" value="Unassembled WGS sequence"/>
</dbReference>
<dbReference type="PANTHER" id="PTHR23282">
    <property type="entry name" value="APICAL ENDOSOMAL GLYCOPROTEIN PRECURSOR"/>
    <property type="match status" value="1"/>
</dbReference>
<evidence type="ECO:0000259" key="3">
    <source>
        <dbReference type="PROSITE" id="PS50060"/>
    </source>
</evidence>
<dbReference type="CDD" id="cd06263">
    <property type="entry name" value="MAM"/>
    <property type="match status" value="1"/>
</dbReference>
<protein>
    <recommendedName>
        <fullName evidence="3">MAM domain-containing protein</fullName>
    </recommendedName>
</protein>
<comment type="caution">
    <text evidence="4">The sequence shown here is derived from an EMBL/GenBank/DDBJ whole genome shotgun (WGS) entry which is preliminary data.</text>
</comment>
<evidence type="ECO:0000256" key="1">
    <source>
        <dbReference type="SAM" id="Phobius"/>
    </source>
</evidence>
<sequence>MWWSYIFNLGISTVIIVAKADSKRFRLKYNPVKSIKCKPTSTISINNVYVEDGKCNNSSCVLEDNDHALIYSRCYDTTSCLLDFNLTSPCLLGKRNFDLFYGCKEPESYACNFEQDFCKWLTSNWTRTNHTAGSGYYIGIDGVGGNVENHAELSTGVIVSNRSKCISFWYNMKTFTGVQGSKLELFQTKEKGRISLLKKYINNTETKWIRETVDLPGSLPYRIIFRGTVFGQWNDHIGLDDIDILPESCSELPSINEYSTVPYNKEETMDMTGVAVAIVACVGLLIACLIITGICVIKRKTEKQRTFNIDKTSIKTGSMNINKTKEVQSTSQRDVSLIVHEYIDIDLSKETLCSDQTKHKENIFEYELAKPLTSDTGGAFQYDLAKPLSTVVKNGRSTDFSEFNTPKDCSEYDTTKMNNSTKYNGYNETENIVVYCRTFDGVYDVTSSGKRNVTSDNTYEHCALQDKQ</sequence>
<gene>
    <name evidence="4" type="ORF">MGAL_10B033466</name>
</gene>
<keyword evidence="1" id="KW-1133">Transmembrane helix</keyword>
<dbReference type="Pfam" id="PF00629">
    <property type="entry name" value="MAM"/>
    <property type="match status" value="1"/>
</dbReference>
<dbReference type="EMBL" id="UYJE01003381">
    <property type="protein sequence ID" value="VDI18830.1"/>
    <property type="molecule type" value="Genomic_DNA"/>
</dbReference>
<keyword evidence="1" id="KW-0812">Transmembrane</keyword>
<dbReference type="InterPro" id="IPR013320">
    <property type="entry name" value="ConA-like_dom_sf"/>
</dbReference>
<dbReference type="SMART" id="SM00137">
    <property type="entry name" value="MAM"/>
    <property type="match status" value="1"/>
</dbReference>
<evidence type="ECO:0000313" key="5">
    <source>
        <dbReference type="Proteomes" id="UP000596742"/>
    </source>
</evidence>
<dbReference type="PROSITE" id="PS50060">
    <property type="entry name" value="MAM_2"/>
    <property type="match status" value="1"/>
</dbReference>
<evidence type="ECO:0000313" key="4">
    <source>
        <dbReference type="EMBL" id="VDI18830.1"/>
    </source>
</evidence>
<dbReference type="AlphaFoldDB" id="A0A8B6DGW8"/>
<organism evidence="4 5">
    <name type="scientific">Mytilus galloprovincialis</name>
    <name type="common">Mediterranean mussel</name>
    <dbReference type="NCBI Taxonomy" id="29158"/>
    <lineage>
        <taxon>Eukaryota</taxon>
        <taxon>Metazoa</taxon>
        <taxon>Spiralia</taxon>
        <taxon>Lophotrochozoa</taxon>
        <taxon>Mollusca</taxon>
        <taxon>Bivalvia</taxon>
        <taxon>Autobranchia</taxon>
        <taxon>Pteriomorphia</taxon>
        <taxon>Mytilida</taxon>
        <taxon>Mytiloidea</taxon>
        <taxon>Mytilidae</taxon>
        <taxon>Mytilinae</taxon>
        <taxon>Mytilus</taxon>
    </lineage>
</organism>
<reference evidence="4" key="1">
    <citation type="submission" date="2018-11" db="EMBL/GenBank/DDBJ databases">
        <authorList>
            <person name="Alioto T."/>
            <person name="Alioto T."/>
        </authorList>
    </citation>
    <scope>NUCLEOTIDE SEQUENCE</scope>
</reference>
<dbReference type="GO" id="GO:0016020">
    <property type="term" value="C:membrane"/>
    <property type="evidence" value="ECO:0007669"/>
    <property type="project" value="InterPro"/>
</dbReference>
<accession>A0A8B6DGW8</accession>
<dbReference type="OrthoDB" id="6187273at2759"/>
<feature type="chain" id="PRO_5032674674" description="MAM domain-containing protein" evidence="2">
    <location>
        <begin position="21"/>
        <end position="468"/>
    </location>
</feature>
<dbReference type="InterPro" id="IPR000998">
    <property type="entry name" value="MAM_dom"/>
</dbReference>
<proteinExistence type="predicted"/>
<keyword evidence="1" id="KW-0472">Membrane</keyword>
<dbReference type="Gene3D" id="2.60.120.200">
    <property type="match status" value="1"/>
</dbReference>
<keyword evidence="5" id="KW-1185">Reference proteome</keyword>
<keyword evidence="2" id="KW-0732">Signal</keyword>
<dbReference type="InterPro" id="IPR051560">
    <property type="entry name" value="MAM_domain-containing"/>
</dbReference>
<feature type="transmembrane region" description="Helical" evidence="1">
    <location>
        <begin position="274"/>
        <end position="297"/>
    </location>
</feature>
<feature type="domain" description="MAM" evidence="3">
    <location>
        <begin position="109"/>
        <end position="251"/>
    </location>
</feature>
<name>A0A8B6DGW8_MYTGA</name>
<feature type="signal peptide" evidence="2">
    <location>
        <begin position="1"/>
        <end position="20"/>
    </location>
</feature>
<evidence type="ECO:0000256" key="2">
    <source>
        <dbReference type="SAM" id="SignalP"/>
    </source>
</evidence>
<dbReference type="SUPFAM" id="SSF49899">
    <property type="entry name" value="Concanavalin A-like lectins/glucanases"/>
    <property type="match status" value="1"/>
</dbReference>